<organism evidence="5 6">
    <name type="scientific">Kocuria marina subsp. indica</name>
    <dbReference type="NCBI Taxonomy" id="1049583"/>
    <lineage>
        <taxon>Bacteria</taxon>
        <taxon>Bacillati</taxon>
        <taxon>Actinomycetota</taxon>
        <taxon>Actinomycetes</taxon>
        <taxon>Micrococcales</taxon>
        <taxon>Micrococcaceae</taxon>
        <taxon>Kocuria</taxon>
    </lineage>
</organism>
<dbReference type="InterPro" id="IPR029044">
    <property type="entry name" value="Nucleotide-diphossugar_trans"/>
</dbReference>
<dbReference type="RefSeq" id="WP_085106349.1">
    <property type="nucleotide sequence ID" value="NZ_FXAC01000003.1"/>
</dbReference>
<keyword evidence="3" id="KW-0328">Glycosyltransferase</keyword>
<evidence type="ECO:0000313" key="5">
    <source>
        <dbReference type="EMBL" id="SME96827.1"/>
    </source>
</evidence>
<comment type="pathway">
    <text evidence="1">Cell wall biogenesis; cell wall polysaccharide biosynthesis.</text>
</comment>
<comment type="similarity">
    <text evidence="2">Belongs to the glycosyltransferase 2 family.</text>
</comment>
<reference evidence="6" key="1">
    <citation type="submission" date="2017-04" db="EMBL/GenBank/DDBJ databases">
        <authorList>
            <person name="Varghese N."/>
            <person name="Submissions S."/>
        </authorList>
    </citation>
    <scope>NUCLEOTIDE SEQUENCE [LARGE SCALE GENOMIC DNA]</scope>
    <source>
        <strain evidence="6">NIO-1021</strain>
    </source>
</reference>
<evidence type="ECO:0000256" key="1">
    <source>
        <dbReference type="ARBA" id="ARBA00004776"/>
    </source>
</evidence>
<evidence type="ECO:0000256" key="2">
    <source>
        <dbReference type="ARBA" id="ARBA00006739"/>
    </source>
</evidence>
<dbReference type="PANTHER" id="PTHR43179:SF12">
    <property type="entry name" value="GALACTOFURANOSYLTRANSFERASE GLFT2"/>
    <property type="match status" value="1"/>
</dbReference>
<dbReference type="GO" id="GO:0016757">
    <property type="term" value="F:glycosyltransferase activity"/>
    <property type="evidence" value="ECO:0007669"/>
    <property type="project" value="UniProtKB-KW"/>
</dbReference>
<evidence type="ECO:0000256" key="4">
    <source>
        <dbReference type="ARBA" id="ARBA00022679"/>
    </source>
</evidence>
<gene>
    <name evidence="5" type="ORF">SAMN06296028_103115</name>
</gene>
<accession>A0A1X7CHP4</accession>
<dbReference type="AlphaFoldDB" id="A0A1X7CHP4"/>
<protein>
    <submittedName>
        <fullName evidence="5">Rhamnopyranosyl-N-acetylglucosaminyl-diphospho-decaprenol beta-1,3/1,4-galactofuranosyltransferase</fullName>
    </submittedName>
</protein>
<keyword evidence="4 5" id="KW-0808">Transferase</keyword>
<dbReference type="Proteomes" id="UP000192929">
    <property type="component" value="Unassembled WGS sequence"/>
</dbReference>
<name>A0A1X7CHP4_9MICC</name>
<dbReference type="SUPFAM" id="SSF53448">
    <property type="entry name" value="Nucleotide-diphospho-sugar transferases"/>
    <property type="match status" value="1"/>
</dbReference>
<dbReference type="Gene3D" id="3.90.550.60">
    <property type="match status" value="1"/>
</dbReference>
<evidence type="ECO:0000313" key="6">
    <source>
        <dbReference type="Proteomes" id="UP000192929"/>
    </source>
</evidence>
<sequence length="310" mass="33893">MTESTARASDRPDANVSVACVTQDRAEDVAALIDALRVQTGPIASLCLVDAGRTALDEAALGERIGGAFTLHYRRSVANLGGAGGFALAILTALASGADQVWLMDDDAHPEDPECLHTLRETARERGLAVVSPLIVAPQDHDALAFPFRLDGGITHRRADLEPLGFIDSYANFFNGALMDESVFFRVGLPDLKLFLRGDEVDFLVRLRKSGLPFGTVTTTAVSHPPGWAEEHVVIPGKLQVLIPPGEFKQRHFFRNRGYVSWRYKRVVQLVADAIGYPAHYARHRDLPGLVRWARLYGNGMRGRGFGGPR</sequence>
<dbReference type="EMBL" id="FXAC01000003">
    <property type="protein sequence ID" value="SME96827.1"/>
    <property type="molecule type" value="Genomic_DNA"/>
</dbReference>
<evidence type="ECO:0000256" key="3">
    <source>
        <dbReference type="ARBA" id="ARBA00022676"/>
    </source>
</evidence>
<keyword evidence="6" id="KW-1185">Reference proteome</keyword>
<proteinExistence type="inferred from homology"/>
<dbReference type="PANTHER" id="PTHR43179">
    <property type="entry name" value="RHAMNOSYLTRANSFERASE WBBL"/>
    <property type="match status" value="1"/>
</dbReference>